<keyword evidence="2" id="KW-1185">Reference proteome</keyword>
<sequence>MWKMPLRLLGWVWASPWTAVGLAAGTAGLVTGGRVQKRGAAIEFHGGAVPWLISRWPCGPFTMAMTLGHVVLGRDAVCLHVTRAHELVHIRQYERWGPLFIPAYLLCSALIWARGGDAYRDNPFEREAYAIAP</sequence>
<organism evidence="1 2">
    <name type="scientific">Lacipirellula limnantheis</name>
    <dbReference type="NCBI Taxonomy" id="2528024"/>
    <lineage>
        <taxon>Bacteria</taxon>
        <taxon>Pseudomonadati</taxon>
        <taxon>Planctomycetota</taxon>
        <taxon>Planctomycetia</taxon>
        <taxon>Pirellulales</taxon>
        <taxon>Lacipirellulaceae</taxon>
        <taxon>Lacipirellula</taxon>
    </lineage>
</organism>
<protein>
    <submittedName>
        <fullName evidence="1">Uncharacterized protein</fullName>
    </submittedName>
</protein>
<reference evidence="1 2" key="1">
    <citation type="submission" date="2019-02" db="EMBL/GenBank/DDBJ databases">
        <title>Deep-cultivation of Planctomycetes and their phenomic and genomic characterization uncovers novel biology.</title>
        <authorList>
            <person name="Wiegand S."/>
            <person name="Jogler M."/>
            <person name="Boedeker C."/>
            <person name="Pinto D."/>
            <person name="Vollmers J."/>
            <person name="Rivas-Marin E."/>
            <person name="Kohn T."/>
            <person name="Peeters S.H."/>
            <person name="Heuer A."/>
            <person name="Rast P."/>
            <person name="Oberbeckmann S."/>
            <person name="Bunk B."/>
            <person name="Jeske O."/>
            <person name="Meyerdierks A."/>
            <person name="Storesund J.E."/>
            <person name="Kallscheuer N."/>
            <person name="Luecker S."/>
            <person name="Lage O.M."/>
            <person name="Pohl T."/>
            <person name="Merkel B.J."/>
            <person name="Hornburger P."/>
            <person name="Mueller R.-W."/>
            <person name="Bruemmer F."/>
            <person name="Labrenz M."/>
            <person name="Spormann A.M."/>
            <person name="Op den Camp H."/>
            <person name="Overmann J."/>
            <person name="Amann R."/>
            <person name="Jetten M.S.M."/>
            <person name="Mascher T."/>
            <person name="Medema M.H."/>
            <person name="Devos D.P."/>
            <person name="Kaster A.-K."/>
            <person name="Ovreas L."/>
            <person name="Rohde M."/>
            <person name="Galperin M.Y."/>
            <person name="Jogler C."/>
        </authorList>
    </citation>
    <scope>NUCLEOTIDE SEQUENCE [LARGE SCALE GENOMIC DNA]</scope>
    <source>
        <strain evidence="1 2">I41</strain>
    </source>
</reference>
<name>A0A517TWN4_9BACT</name>
<evidence type="ECO:0000313" key="1">
    <source>
        <dbReference type="EMBL" id="QDT72786.1"/>
    </source>
</evidence>
<dbReference type="KEGG" id="llh:I41_19690"/>
<accession>A0A517TWN4</accession>
<dbReference type="AlphaFoldDB" id="A0A517TWN4"/>
<evidence type="ECO:0000313" key="2">
    <source>
        <dbReference type="Proteomes" id="UP000317909"/>
    </source>
</evidence>
<dbReference type="Proteomes" id="UP000317909">
    <property type="component" value="Chromosome"/>
</dbReference>
<gene>
    <name evidence="1" type="ORF">I41_19690</name>
</gene>
<proteinExistence type="predicted"/>
<dbReference type="EMBL" id="CP036339">
    <property type="protein sequence ID" value="QDT72786.1"/>
    <property type="molecule type" value="Genomic_DNA"/>
</dbReference>